<comment type="caution">
    <text evidence="2">The sequence shown here is derived from an EMBL/GenBank/DDBJ whole genome shotgun (WGS) entry which is preliminary data.</text>
</comment>
<protein>
    <submittedName>
        <fullName evidence="2">Helix-turn-helix transcriptional regulator</fullName>
    </submittedName>
</protein>
<dbReference type="PROSITE" id="PS50943">
    <property type="entry name" value="HTH_CROC1"/>
    <property type="match status" value="1"/>
</dbReference>
<dbReference type="SUPFAM" id="SSF47413">
    <property type="entry name" value="lambda repressor-like DNA-binding domains"/>
    <property type="match status" value="1"/>
</dbReference>
<proteinExistence type="predicted"/>
<evidence type="ECO:0000313" key="2">
    <source>
        <dbReference type="EMBL" id="GAA2017782.1"/>
    </source>
</evidence>
<dbReference type="EMBL" id="BAAAPC010000040">
    <property type="protein sequence ID" value="GAA2017782.1"/>
    <property type="molecule type" value="Genomic_DNA"/>
</dbReference>
<accession>A0ABN2TQM7</accession>
<evidence type="ECO:0000259" key="1">
    <source>
        <dbReference type="PROSITE" id="PS50943"/>
    </source>
</evidence>
<dbReference type="Pfam" id="PF13560">
    <property type="entry name" value="HTH_31"/>
    <property type="match status" value="1"/>
</dbReference>
<dbReference type="CDD" id="cd00093">
    <property type="entry name" value="HTH_XRE"/>
    <property type="match status" value="1"/>
</dbReference>
<feature type="domain" description="HTH cro/C1-type" evidence="1">
    <location>
        <begin position="31"/>
        <end position="69"/>
    </location>
</feature>
<sequence length="283" mass="31982">MESVAQCGGLCQLWGMVEKGNGAWLRWGTELRRLRERAGKTQDQLGRSVGISRQLIGAFENGTRTPKAEHCDILDRELATGGTLRQLWSELSDTDELSEGFRGVLRMERVARRIREYHPILIPGLLQVPDYSRTLISARQVGIPSERIEAVVKARSERLEAVLPESPALWFVVDEVVITRPIGNRRIMRDQLQHIEKLMSSGKVRLQVIPNDIGHHPGLCTPFRIFELPTGTLLHMENTFGGQSFREAEKVNRMLSLFGALQAEAYPPRRSIDLIRTALSELK</sequence>
<gene>
    <name evidence="2" type="ORF">GCM10009799_52150</name>
</gene>
<evidence type="ECO:0000313" key="3">
    <source>
        <dbReference type="Proteomes" id="UP001501585"/>
    </source>
</evidence>
<dbReference type="InterPro" id="IPR043917">
    <property type="entry name" value="DUF5753"/>
</dbReference>
<dbReference type="Pfam" id="PF19054">
    <property type="entry name" value="DUF5753"/>
    <property type="match status" value="1"/>
</dbReference>
<dbReference type="SMART" id="SM00530">
    <property type="entry name" value="HTH_XRE"/>
    <property type="match status" value="1"/>
</dbReference>
<organism evidence="2 3">
    <name type="scientific">Nocardiopsis rhodophaea</name>
    <dbReference type="NCBI Taxonomy" id="280238"/>
    <lineage>
        <taxon>Bacteria</taxon>
        <taxon>Bacillati</taxon>
        <taxon>Actinomycetota</taxon>
        <taxon>Actinomycetes</taxon>
        <taxon>Streptosporangiales</taxon>
        <taxon>Nocardiopsidaceae</taxon>
        <taxon>Nocardiopsis</taxon>
    </lineage>
</organism>
<keyword evidence="3" id="KW-1185">Reference proteome</keyword>
<name>A0ABN2TQM7_9ACTN</name>
<dbReference type="Gene3D" id="1.10.260.40">
    <property type="entry name" value="lambda repressor-like DNA-binding domains"/>
    <property type="match status" value="1"/>
</dbReference>
<dbReference type="Proteomes" id="UP001501585">
    <property type="component" value="Unassembled WGS sequence"/>
</dbReference>
<dbReference type="InterPro" id="IPR010982">
    <property type="entry name" value="Lambda_DNA-bd_dom_sf"/>
</dbReference>
<dbReference type="InterPro" id="IPR001387">
    <property type="entry name" value="Cro/C1-type_HTH"/>
</dbReference>
<reference evidence="2 3" key="1">
    <citation type="journal article" date="2019" name="Int. J. Syst. Evol. Microbiol.">
        <title>The Global Catalogue of Microorganisms (GCM) 10K type strain sequencing project: providing services to taxonomists for standard genome sequencing and annotation.</title>
        <authorList>
            <consortium name="The Broad Institute Genomics Platform"/>
            <consortium name="The Broad Institute Genome Sequencing Center for Infectious Disease"/>
            <person name="Wu L."/>
            <person name="Ma J."/>
        </authorList>
    </citation>
    <scope>NUCLEOTIDE SEQUENCE [LARGE SCALE GENOMIC DNA]</scope>
    <source>
        <strain evidence="2 3">JCM 15313</strain>
    </source>
</reference>